<dbReference type="EMBL" id="JANPWB010000015">
    <property type="protein sequence ID" value="KAJ1090462.1"/>
    <property type="molecule type" value="Genomic_DNA"/>
</dbReference>
<accession>A0AAV7LFU0</accession>
<evidence type="ECO:0000313" key="2">
    <source>
        <dbReference type="EMBL" id="KAJ1090462.1"/>
    </source>
</evidence>
<proteinExistence type="predicted"/>
<feature type="region of interest" description="Disordered" evidence="1">
    <location>
        <begin position="43"/>
        <end position="93"/>
    </location>
</feature>
<dbReference type="Proteomes" id="UP001066276">
    <property type="component" value="Chromosome 11"/>
</dbReference>
<reference evidence="2" key="1">
    <citation type="journal article" date="2022" name="bioRxiv">
        <title>Sequencing and chromosome-scale assembly of the giantPleurodeles waltlgenome.</title>
        <authorList>
            <person name="Brown T."/>
            <person name="Elewa A."/>
            <person name="Iarovenko S."/>
            <person name="Subramanian E."/>
            <person name="Araus A.J."/>
            <person name="Petzold A."/>
            <person name="Susuki M."/>
            <person name="Suzuki K.-i.T."/>
            <person name="Hayashi T."/>
            <person name="Toyoda A."/>
            <person name="Oliveira C."/>
            <person name="Osipova E."/>
            <person name="Leigh N.D."/>
            <person name="Simon A."/>
            <person name="Yun M.H."/>
        </authorList>
    </citation>
    <scope>NUCLEOTIDE SEQUENCE</scope>
    <source>
        <strain evidence="2">20211129_DDA</strain>
        <tissue evidence="2">Liver</tissue>
    </source>
</reference>
<protein>
    <submittedName>
        <fullName evidence="2">Uncharacterized protein</fullName>
    </submittedName>
</protein>
<feature type="compositionally biased region" description="Polar residues" evidence="1">
    <location>
        <begin position="81"/>
        <end position="93"/>
    </location>
</feature>
<evidence type="ECO:0000313" key="3">
    <source>
        <dbReference type="Proteomes" id="UP001066276"/>
    </source>
</evidence>
<name>A0AAV7LFU0_PLEWA</name>
<keyword evidence="3" id="KW-1185">Reference proteome</keyword>
<evidence type="ECO:0000256" key="1">
    <source>
        <dbReference type="SAM" id="MobiDB-lite"/>
    </source>
</evidence>
<sequence length="176" mass="19610">MRLGHLGNAVTTKYNLVATMCNFKNALTAMVTGTSWSRPRTRFPCAGDETSSSCTGPTGGALALPRGPPCHTPQSGKGIASPSTLTPPRQYDDASTLTAHRRHQMLQRTRWKPFASVEGTQQRRTMRRSGQHSRVWAGLALFFYTERCLRRKSSRTMIRKPRSVGCDLTSLRHRCC</sequence>
<dbReference type="AlphaFoldDB" id="A0AAV7LFU0"/>
<organism evidence="2 3">
    <name type="scientific">Pleurodeles waltl</name>
    <name type="common">Iberian ribbed newt</name>
    <dbReference type="NCBI Taxonomy" id="8319"/>
    <lineage>
        <taxon>Eukaryota</taxon>
        <taxon>Metazoa</taxon>
        <taxon>Chordata</taxon>
        <taxon>Craniata</taxon>
        <taxon>Vertebrata</taxon>
        <taxon>Euteleostomi</taxon>
        <taxon>Amphibia</taxon>
        <taxon>Batrachia</taxon>
        <taxon>Caudata</taxon>
        <taxon>Salamandroidea</taxon>
        <taxon>Salamandridae</taxon>
        <taxon>Pleurodelinae</taxon>
        <taxon>Pleurodeles</taxon>
    </lineage>
</organism>
<gene>
    <name evidence="2" type="ORF">NDU88_003594</name>
</gene>
<comment type="caution">
    <text evidence="2">The sequence shown here is derived from an EMBL/GenBank/DDBJ whole genome shotgun (WGS) entry which is preliminary data.</text>
</comment>